<feature type="domain" description="Cadherin" evidence="9">
    <location>
        <begin position="65"/>
        <end position="181"/>
    </location>
</feature>
<dbReference type="GO" id="GO:0007156">
    <property type="term" value="P:homophilic cell adhesion via plasma membrane adhesion molecules"/>
    <property type="evidence" value="ECO:0007669"/>
    <property type="project" value="InterPro"/>
</dbReference>
<dbReference type="InterPro" id="IPR015919">
    <property type="entry name" value="Cadherin-like_sf"/>
</dbReference>
<dbReference type="Gene3D" id="2.60.40.60">
    <property type="entry name" value="Cadherins"/>
    <property type="match status" value="5"/>
</dbReference>
<evidence type="ECO:0000256" key="2">
    <source>
        <dbReference type="ARBA" id="ARBA00022692"/>
    </source>
</evidence>
<dbReference type="PROSITE" id="PS50268">
    <property type="entry name" value="CADHERIN_2"/>
    <property type="match status" value="4"/>
</dbReference>
<evidence type="ECO:0000313" key="10">
    <source>
        <dbReference type="EMBL" id="TNN10652.1"/>
    </source>
</evidence>
<dbReference type="SUPFAM" id="SSF49313">
    <property type="entry name" value="Cadherin-like"/>
    <property type="match status" value="5"/>
</dbReference>
<dbReference type="EMBL" id="SKCS01000343">
    <property type="protein sequence ID" value="TNN10652.1"/>
    <property type="molecule type" value="Genomic_DNA"/>
</dbReference>
<dbReference type="GO" id="GO:0005509">
    <property type="term" value="F:calcium ion binding"/>
    <property type="evidence" value="ECO:0007669"/>
    <property type="project" value="UniProtKB-UniRule"/>
</dbReference>
<dbReference type="CDD" id="cd11304">
    <property type="entry name" value="Cadherin_repeat"/>
    <property type="match status" value="5"/>
</dbReference>
<keyword evidence="3" id="KW-0677">Repeat</keyword>
<dbReference type="STRING" id="6182.A0A4Z2D2B5"/>
<evidence type="ECO:0000256" key="4">
    <source>
        <dbReference type="ARBA" id="ARBA00022837"/>
    </source>
</evidence>
<evidence type="ECO:0000256" key="8">
    <source>
        <dbReference type="PROSITE-ProRule" id="PRU00043"/>
    </source>
</evidence>
<keyword evidence="7" id="KW-0325">Glycoprotein</keyword>
<evidence type="ECO:0000259" key="9">
    <source>
        <dbReference type="PROSITE" id="PS50268"/>
    </source>
</evidence>
<dbReference type="PRINTS" id="PR00205">
    <property type="entry name" value="CADHERIN"/>
</dbReference>
<dbReference type="PANTHER" id="PTHR24028:SF146">
    <property type="entry name" value="CADHERIN 96CB, ISOFORM D-RELATED"/>
    <property type="match status" value="1"/>
</dbReference>
<dbReference type="GO" id="GO:0005886">
    <property type="term" value="C:plasma membrane"/>
    <property type="evidence" value="ECO:0007669"/>
    <property type="project" value="InterPro"/>
</dbReference>
<evidence type="ECO:0000256" key="3">
    <source>
        <dbReference type="ARBA" id="ARBA00022737"/>
    </source>
</evidence>
<comment type="caution">
    <text evidence="10">The sequence shown here is derived from an EMBL/GenBank/DDBJ whole genome shotgun (WGS) entry which is preliminary data.</text>
</comment>
<dbReference type="Proteomes" id="UP000311919">
    <property type="component" value="Unassembled WGS sequence"/>
</dbReference>
<keyword evidence="11" id="KW-1185">Reference proteome</keyword>
<accession>A0A4Z2D2B5</accession>
<evidence type="ECO:0000256" key="1">
    <source>
        <dbReference type="ARBA" id="ARBA00004167"/>
    </source>
</evidence>
<evidence type="ECO:0000256" key="5">
    <source>
        <dbReference type="ARBA" id="ARBA00022989"/>
    </source>
</evidence>
<keyword evidence="2" id="KW-0812">Transmembrane</keyword>
<feature type="domain" description="Cadherin" evidence="9">
    <location>
        <begin position="190"/>
        <end position="311"/>
    </location>
</feature>
<dbReference type="InterPro" id="IPR020894">
    <property type="entry name" value="Cadherin_CS"/>
</dbReference>
<reference evidence="10 11" key="1">
    <citation type="submission" date="2019-03" db="EMBL/GenBank/DDBJ databases">
        <title>An improved genome assembly of the fluke Schistosoma japonicum.</title>
        <authorList>
            <person name="Hu W."/>
            <person name="Luo F."/>
            <person name="Yin M."/>
            <person name="Mo X."/>
            <person name="Sun C."/>
            <person name="Wu Q."/>
            <person name="Zhu B."/>
            <person name="Xiang M."/>
            <person name="Wang J."/>
            <person name="Wang Y."/>
            <person name="Zhang T."/>
            <person name="Xu B."/>
            <person name="Zheng H."/>
            <person name="Feng Z."/>
        </authorList>
    </citation>
    <scope>NUCLEOTIDE SEQUENCE [LARGE SCALE GENOMIC DNA]</scope>
    <source>
        <strain evidence="10">HuSjv2</strain>
        <tissue evidence="10">Worms</tissue>
    </source>
</reference>
<feature type="domain" description="Cadherin" evidence="9">
    <location>
        <begin position="472"/>
        <end position="559"/>
    </location>
</feature>
<organism evidence="10 11">
    <name type="scientific">Schistosoma japonicum</name>
    <name type="common">Blood fluke</name>
    <dbReference type="NCBI Taxonomy" id="6182"/>
    <lineage>
        <taxon>Eukaryota</taxon>
        <taxon>Metazoa</taxon>
        <taxon>Spiralia</taxon>
        <taxon>Lophotrochozoa</taxon>
        <taxon>Platyhelminthes</taxon>
        <taxon>Trematoda</taxon>
        <taxon>Digenea</taxon>
        <taxon>Strigeidida</taxon>
        <taxon>Schistosomatoidea</taxon>
        <taxon>Schistosomatidae</taxon>
        <taxon>Schistosoma</taxon>
    </lineage>
</organism>
<gene>
    <name evidence="10" type="ORF">EWB00_005174</name>
</gene>
<dbReference type="SMART" id="SM00112">
    <property type="entry name" value="CA"/>
    <property type="match status" value="4"/>
</dbReference>
<proteinExistence type="predicted"/>
<keyword evidence="5" id="KW-1133">Transmembrane helix</keyword>
<name>A0A4Z2D2B5_SCHJA</name>
<dbReference type="PROSITE" id="PS00232">
    <property type="entry name" value="CADHERIN_1"/>
    <property type="match status" value="2"/>
</dbReference>
<evidence type="ECO:0000256" key="6">
    <source>
        <dbReference type="ARBA" id="ARBA00023136"/>
    </source>
</evidence>
<feature type="domain" description="Cadherin" evidence="9">
    <location>
        <begin position="329"/>
        <end position="435"/>
    </location>
</feature>
<evidence type="ECO:0000256" key="7">
    <source>
        <dbReference type="ARBA" id="ARBA00023180"/>
    </source>
</evidence>
<keyword evidence="4 8" id="KW-0106">Calcium</keyword>
<keyword evidence="6" id="KW-0472">Membrane</keyword>
<evidence type="ECO:0000313" key="11">
    <source>
        <dbReference type="Proteomes" id="UP000311919"/>
    </source>
</evidence>
<comment type="subcellular location">
    <subcellularLocation>
        <location evidence="1">Membrane</location>
        <topology evidence="1">Single-pass membrane protein</topology>
    </subcellularLocation>
</comment>
<sequence length="671" mass="75817">MKNFNHDCIVTLRIATFTENIQKIYQIHVIIEDINDNPPKWSVDKITIYFHDDDPPGTKQSIPLAKDLDIGINAKITYQLLNIDINFNENKDMHLYMLNEIGNSKLHGTEMFELVSEKGDFNHYGDERLFLTARHTLDRETRPQGWDLILLATNNEGSIPMSGRLFIHINLTDVNDNSPIFSQSIYKPQLPNQKVGSIPEDYPVGKTILRIHATDADEGKNAEITYSFAPDSTNQLIRHFFEMTKDGELRVIRPLNVDIKTQQNTNVPYLPTTVMSFDVIAVDGAAMAYAKTGYATIQIEVENIDDEAPEIRIHPIQSLQDTSLSNDHRSHETEVAVSENQPPGQLIALVEVKDPDVITQSISQCVLTGPNAINFRLSYQDSANNEYRLYTSTKLDREKQSQVLLSVECKDLADHVASNNIIIHVLDVNDHAPQCSDPHYRFALYEDDGEQDHLELTMMNRSWLTPNGQAYVLAKDDDIGINSEITYHLSIEFEENLKGRFSVDSKTGQLFAWGPFDREHISSHEFIIVATDNGKDVQLSTKCSVTVKILDVNDNPPIFHPQLGITGGYLFNIRENQLPGTRVGQIEAYDLDSLPASTDIADLFSHLDKSNSLLTSNIPNVNNEYKGITNNLDKKLTYSLKNEHNSQAFRIDQKTGVIITRSDLVSAKYRC</sequence>
<protein>
    <submittedName>
        <fullName evidence="10">Protocadherin gamma-B5</fullName>
    </submittedName>
</protein>
<dbReference type="InterPro" id="IPR002126">
    <property type="entry name" value="Cadherin-like_dom"/>
</dbReference>
<dbReference type="FunFam" id="2.60.40.60:FF:000092">
    <property type="entry name" value="Protocadherin 8"/>
    <property type="match status" value="1"/>
</dbReference>
<dbReference type="PANTHER" id="PTHR24028">
    <property type="entry name" value="CADHERIN-87A"/>
    <property type="match status" value="1"/>
</dbReference>
<dbReference type="AlphaFoldDB" id="A0A4Z2D2B5"/>
<dbReference type="InterPro" id="IPR050174">
    <property type="entry name" value="Protocadherin/Cadherin-CA"/>
</dbReference>
<dbReference type="Pfam" id="PF00028">
    <property type="entry name" value="Cadherin"/>
    <property type="match status" value="3"/>
</dbReference>
<dbReference type="OrthoDB" id="6252479at2759"/>